<comment type="cofactor">
    <cofactor evidence="1">
        <name>a metal cation</name>
        <dbReference type="ChEBI" id="CHEBI:25213"/>
    </cofactor>
</comment>
<keyword evidence="5" id="KW-0210">Decarboxylase</keyword>
<dbReference type="HOGENOM" id="CLU_013748_0_2_7"/>
<evidence type="ECO:0000313" key="15">
    <source>
        <dbReference type="Proteomes" id="UP000002420"/>
    </source>
</evidence>
<sequence>MPTESTVSTYLLQRLKELGVNHLFGVPGDYVLDFLDQVIESPLAWVGTCNELNAGYAADGYARLNGLGGAVVTYGVGGFSILNAVAGAFAEMVPLVLISGAPPTGRRKAGALVHHLVADYNRQLEIFQKVTVDAALLDNPETAPALIDRLLATCISRKLPVYLELPADMARAACLPPSAPLLPAARSSAPDSLKACADAAAALLNRAVNPAILAGIEVSRFGLGPALLQLVEQAELPFATMLSSKSVLPELHPQFIGLYQGGWSRPAVQQQIESADCLLSLGAWMTDLDTGIFSIHIDPQRVIEVGRDAVRIGDRQYPDILPGDLIRELVPRLRPRSYLELHPGEPRAACGAFVPDTATALTAARMYEAIHGFLDDSMILLAEPGDAFCAAPEFTIEEAERFIVQSFYSSIGYCTPAALGARLARPGRRPVVMTGDGAFQMTAQEVSTLVRLQIPAVVLVINNDGYLVERMLHEDGPYNDIRMWRYAALPELFNAGSGGLGIRVTTEGELHAALQTAAAAPDKLVLIEMCVQKLDCSAGLRRLGATMRKG</sequence>
<dbReference type="Gene3D" id="3.40.50.970">
    <property type="match status" value="2"/>
</dbReference>
<dbReference type="Pfam" id="PF02776">
    <property type="entry name" value="TPP_enzyme_N"/>
    <property type="match status" value="1"/>
</dbReference>
<evidence type="ECO:0000256" key="5">
    <source>
        <dbReference type="ARBA" id="ARBA00022793"/>
    </source>
</evidence>
<dbReference type="PROSITE" id="PS00187">
    <property type="entry name" value="TPP_ENZYMES"/>
    <property type="match status" value="1"/>
</dbReference>
<dbReference type="SUPFAM" id="SSF52518">
    <property type="entry name" value="Thiamin diphosphate-binding fold (THDP-binding)"/>
    <property type="match status" value="2"/>
</dbReference>
<dbReference type="InterPro" id="IPR029035">
    <property type="entry name" value="DHS-like_NAD/FAD-binding_dom"/>
</dbReference>
<evidence type="ECO:0000256" key="6">
    <source>
        <dbReference type="ARBA" id="ARBA00022842"/>
    </source>
</evidence>
<proteinExistence type="inferred from homology"/>
<dbReference type="InterPro" id="IPR012110">
    <property type="entry name" value="PDC/IPDC-like"/>
</dbReference>
<evidence type="ECO:0000256" key="7">
    <source>
        <dbReference type="ARBA" id="ARBA00023052"/>
    </source>
</evidence>
<dbReference type="SUPFAM" id="SSF52467">
    <property type="entry name" value="DHS-like NAD/FAD-binding domain"/>
    <property type="match status" value="1"/>
</dbReference>
<dbReference type="GO" id="GO:0005829">
    <property type="term" value="C:cytosol"/>
    <property type="evidence" value="ECO:0007669"/>
    <property type="project" value="TreeGrafter"/>
</dbReference>
<evidence type="ECO:0000313" key="14">
    <source>
        <dbReference type="EMBL" id="ACD96106.1"/>
    </source>
</evidence>
<dbReference type="GO" id="GO:0000287">
    <property type="term" value="F:magnesium ion binding"/>
    <property type="evidence" value="ECO:0007669"/>
    <property type="project" value="InterPro"/>
</dbReference>
<dbReference type="PANTHER" id="PTHR43452">
    <property type="entry name" value="PYRUVATE DECARBOXYLASE"/>
    <property type="match status" value="1"/>
</dbReference>
<comment type="cofactor">
    <cofactor evidence="9">
        <name>Mg(2+)</name>
        <dbReference type="ChEBI" id="CHEBI:18420"/>
    </cofactor>
    <text evidence="9">Binds 1 Mg(2+) per subunit.</text>
</comment>
<feature type="binding site" evidence="9">
    <location>
        <position position="465"/>
    </location>
    <ligand>
        <name>Mg(2+)</name>
        <dbReference type="ChEBI" id="CHEBI:18420"/>
    </ligand>
</feature>
<dbReference type="EMBL" id="CP001089">
    <property type="protein sequence ID" value="ACD96106.1"/>
    <property type="molecule type" value="Genomic_DNA"/>
</dbReference>
<dbReference type="KEGG" id="glo:Glov_2390"/>
<feature type="domain" description="Thiamine pyrophosphate enzyme central" evidence="11">
    <location>
        <begin position="198"/>
        <end position="319"/>
    </location>
</feature>
<dbReference type="PIRSF" id="PIRSF036565">
    <property type="entry name" value="Pyruvt_ip_decrb"/>
    <property type="match status" value="1"/>
</dbReference>
<dbReference type="PANTHER" id="PTHR43452:SF30">
    <property type="entry name" value="PYRUVATE DECARBOXYLASE ISOZYME 1-RELATED"/>
    <property type="match status" value="1"/>
</dbReference>
<dbReference type="RefSeq" id="WP_012470439.1">
    <property type="nucleotide sequence ID" value="NC_010814.1"/>
</dbReference>
<accession>B3E5B9</accession>
<dbReference type="GO" id="GO:0004737">
    <property type="term" value="F:pyruvate decarboxylase activity"/>
    <property type="evidence" value="ECO:0007669"/>
    <property type="project" value="TreeGrafter"/>
</dbReference>
<dbReference type="InterPro" id="IPR000399">
    <property type="entry name" value="TPP-bd_CS"/>
</dbReference>
<evidence type="ECO:0000256" key="10">
    <source>
        <dbReference type="RuleBase" id="RU362132"/>
    </source>
</evidence>
<evidence type="ECO:0000259" key="13">
    <source>
        <dbReference type="Pfam" id="PF02776"/>
    </source>
</evidence>
<dbReference type="AlphaFoldDB" id="B3E5B9"/>
<keyword evidence="4 9" id="KW-0479">Metal-binding</keyword>
<dbReference type="InterPro" id="IPR047214">
    <property type="entry name" value="TPP_PDC_IPDC"/>
</dbReference>
<dbReference type="Gene3D" id="3.40.50.1220">
    <property type="entry name" value="TPP-binding domain"/>
    <property type="match status" value="1"/>
</dbReference>
<evidence type="ECO:0000256" key="4">
    <source>
        <dbReference type="ARBA" id="ARBA00022723"/>
    </source>
</evidence>
<evidence type="ECO:0000256" key="8">
    <source>
        <dbReference type="ARBA" id="ARBA00023239"/>
    </source>
</evidence>
<dbReference type="CDD" id="cd07038">
    <property type="entry name" value="TPP_PYR_PDC_IPDC_like"/>
    <property type="match status" value="1"/>
</dbReference>
<comment type="similarity">
    <text evidence="3 10">Belongs to the TPP enzyme family.</text>
</comment>
<feature type="binding site" evidence="9">
    <location>
        <position position="436"/>
    </location>
    <ligand>
        <name>Mg(2+)</name>
        <dbReference type="ChEBI" id="CHEBI:18420"/>
    </ligand>
</feature>
<organism evidence="14 15">
    <name type="scientific">Trichlorobacter lovleyi (strain ATCC BAA-1151 / DSM 17278 / SZ)</name>
    <name type="common">Geobacter lovleyi</name>
    <dbReference type="NCBI Taxonomy" id="398767"/>
    <lineage>
        <taxon>Bacteria</taxon>
        <taxon>Pseudomonadati</taxon>
        <taxon>Thermodesulfobacteriota</taxon>
        <taxon>Desulfuromonadia</taxon>
        <taxon>Geobacterales</taxon>
        <taxon>Geobacteraceae</taxon>
        <taxon>Trichlorobacter</taxon>
    </lineage>
</organism>
<dbReference type="InterPro" id="IPR012000">
    <property type="entry name" value="Thiamin_PyroP_enz_cen_dom"/>
</dbReference>
<evidence type="ECO:0000256" key="9">
    <source>
        <dbReference type="PIRSR" id="PIRSR036565-2"/>
    </source>
</evidence>
<feature type="domain" description="Thiamine pyrophosphate enzyme TPP-binding" evidence="12">
    <location>
        <begin position="394"/>
        <end position="528"/>
    </location>
</feature>
<evidence type="ECO:0000256" key="3">
    <source>
        <dbReference type="ARBA" id="ARBA00007812"/>
    </source>
</evidence>
<dbReference type="InterPro" id="IPR011766">
    <property type="entry name" value="TPP_enzyme_TPP-bd"/>
</dbReference>
<dbReference type="eggNOG" id="COG3961">
    <property type="taxonomic scope" value="Bacteria"/>
</dbReference>
<dbReference type="Proteomes" id="UP000002420">
    <property type="component" value="Chromosome"/>
</dbReference>
<dbReference type="GO" id="GO:0000949">
    <property type="term" value="P:aromatic amino acid family catabolic process to alcohol via Ehrlich pathway"/>
    <property type="evidence" value="ECO:0007669"/>
    <property type="project" value="TreeGrafter"/>
</dbReference>
<dbReference type="GO" id="GO:0030976">
    <property type="term" value="F:thiamine pyrophosphate binding"/>
    <property type="evidence" value="ECO:0007669"/>
    <property type="project" value="InterPro"/>
</dbReference>
<dbReference type="InterPro" id="IPR047213">
    <property type="entry name" value="TPP_PYR_PDC_IPDC-like"/>
</dbReference>
<gene>
    <name evidence="14" type="ordered locus">Glov_2390</name>
</gene>
<comment type="cofactor">
    <cofactor evidence="2">
        <name>thiamine diphosphate</name>
        <dbReference type="ChEBI" id="CHEBI:58937"/>
    </cofactor>
</comment>
<keyword evidence="7 10" id="KW-0786">Thiamine pyrophosphate</keyword>
<protein>
    <submittedName>
        <fullName evidence="14">Thiamine pyrophosphate protein TPP binding domain protein</fullName>
    </submittedName>
</protein>
<dbReference type="Pfam" id="PF02775">
    <property type="entry name" value="TPP_enzyme_C"/>
    <property type="match status" value="1"/>
</dbReference>
<keyword evidence="15" id="KW-1185">Reference proteome</keyword>
<evidence type="ECO:0000259" key="11">
    <source>
        <dbReference type="Pfam" id="PF00205"/>
    </source>
</evidence>
<evidence type="ECO:0000259" key="12">
    <source>
        <dbReference type="Pfam" id="PF02775"/>
    </source>
</evidence>
<evidence type="ECO:0000256" key="2">
    <source>
        <dbReference type="ARBA" id="ARBA00001964"/>
    </source>
</evidence>
<dbReference type="Pfam" id="PF00205">
    <property type="entry name" value="TPP_enzyme_M"/>
    <property type="match status" value="1"/>
</dbReference>
<name>B3E5B9_TRIL1</name>
<feature type="domain" description="Thiamine pyrophosphate enzyme N-terminal TPP-binding" evidence="13">
    <location>
        <begin position="6"/>
        <end position="112"/>
    </location>
</feature>
<dbReference type="CDD" id="cd02005">
    <property type="entry name" value="TPP_PDC_IPDC"/>
    <property type="match status" value="1"/>
</dbReference>
<dbReference type="FunFam" id="3.40.50.970:FF:000024">
    <property type="entry name" value="Pyruvate decarboxylase isozyme"/>
    <property type="match status" value="1"/>
</dbReference>
<keyword evidence="8" id="KW-0456">Lyase</keyword>
<evidence type="ECO:0000256" key="1">
    <source>
        <dbReference type="ARBA" id="ARBA00001920"/>
    </source>
</evidence>
<feature type="binding site" evidence="9">
    <location>
        <position position="463"/>
    </location>
    <ligand>
        <name>Mg(2+)</name>
        <dbReference type="ChEBI" id="CHEBI:18420"/>
    </ligand>
</feature>
<reference evidence="14 15" key="1">
    <citation type="submission" date="2008-05" db="EMBL/GenBank/DDBJ databases">
        <title>Complete sequence of chromosome of Geobacter lovleyi SZ.</title>
        <authorList>
            <consortium name="US DOE Joint Genome Institute"/>
            <person name="Lucas S."/>
            <person name="Copeland A."/>
            <person name="Lapidus A."/>
            <person name="Glavina del Rio T."/>
            <person name="Dalin E."/>
            <person name="Tice H."/>
            <person name="Bruce D."/>
            <person name="Goodwin L."/>
            <person name="Pitluck S."/>
            <person name="Chertkov O."/>
            <person name="Meincke L."/>
            <person name="Brettin T."/>
            <person name="Detter J.C."/>
            <person name="Han C."/>
            <person name="Tapia R."/>
            <person name="Kuske C.R."/>
            <person name="Schmutz J."/>
            <person name="Larimer F."/>
            <person name="Land M."/>
            <person name="Hauser L."/>
            <person name="Kyrpides N."/>
            <person name="Mikhailova N."/>
            <person name="Sung Y."/>
            <person name="Fletcher K.E."/>
            <person name="Ritalahti K.M."/>
            <person name="Loeffler F.E."/>
            <person name="Richardson P."/>
        </authorList>
    </citation>
    <scope>NUCLEOTIDE SEQUENCE [LARGE SCALE GENOMIC DNA]</scope>
    <source>
        <strain evidence="15">ATCC BAA-1151 / DSM 17278 / SZ</strain>
    </source>
</reference>
<dbReference type="InterPro" id="IPR029061">
    <property type="entry name" value="THDP-binding"/>
</dbReference>
<keyword evidence="6 9" id="KW-0460">Magnesium</keyword>
<dbReference type="InterPro" id="IPR012001">
    <property type="entry name" value="Thiamin_PyroP_enz_TPP-bd_dom"/>
</dbReference>
<dbReference type="STRING" id="398767.Glov_2390"/>